<dbReference type="InterPro" id="IPR006148">
    <property type="entry name" value="Glc/Gal-6P_isomerase"/>
</dbReference>
<proteinExistence type="inferred from homology"/>
<evidence type="ECO:0000256" key="6">
    <source>
        <dbReference type="ARBA" id="ARBA00020337"/>
    </source>
</evidence>
<evidence type="ECO:0000256" key="3">
    <source>
        <dbReference type="ARBA" id="ARBA00004961"/>
    </source>
</evidence>
<comment type="function">
    <text evidence="2 7">Hydrolysis of 6-phosphogluconolactone to 6-phosphogluconate.</text>
</comment>
<dbReference type="UniPathway" id="UPA00115">
    <property type="reaction ID" value="UER00409"/>
</dbReference>
<dbReference type="SUPFAM" id="SSF100950">
    <property type="entry name" value="NagB/RpiA/CoA transferase-like"/>
    <property type="match status" value="1"/>
</dbReference>
<evidence type="ECO:0000256" key="7">
    <source>
        <dbReference type="RuleBase" id="RU365095"/>
    </source>
</evidence>
<dbReference type="AlphaFoldDB" id="A0A6B1FAS5"/>
<dbReference type="InterPro" id="IPR005900">
    <property type="entry name" value="6-phosphogluconolactonase_DevB"/>
</dbReference>
<dbReference type="InterPro" id="IPR037171">
    <property type="entry name" value="NagB/RpiA_transferase-like"/>
</dbReference>
<evidence type="ECO:0000256" key="1">
    <source>
        <dbReference type="ARBA" id="ARBA00000832"/>
    </source>
</evidence>
<dbReference type="GO" id="GO:0006098">
    <property type="term" value="P:pentose-phosphate shunt"/>
    <property type="evidence" value="ECO:0007669"/>
    <property type="project" value="UniProtKB-UniPathway"/>
</dbReference>
<feature type="domain" description="Glucosamine/galactosamine-6-phosphate isomerase" evidence="8">
    <location>
        <begin position="10"/>
        <end position="226"/>
    </location>
</feature>
<comment type="pathway">
    <text evidence="3 7">Carbohydrate degradation; pentose phosphate pathway; D-ribulose 5-phosphate from D-glucose 6-phosphate (oxidative stage): step 2/3.</text>
</comment>
<dbReference type="EC" id="3.1.1.31" evidence="5 7"/>
<dbReference type="Pfam" id="PF01182">
    <property type="entry name" value="Glucosamine_iso"/>
    <property type="match status" value="1"/>
</dbReference>
<evidence type="ECO:0000313" key="9">
    <source>
        <dbReference type="EMBL" id="MYG38023.1"/>
    </source>
</evidence>
<comment type="caution">
    <text evidence="9">The sequence shown here is derived from an EMBL/GenBank/DDBJ whole genome shotgun (WGS) entry which is preliminary data.</text>
</comment>
<protein>
    <recommendedName>
        <fullName evidence="6 7">6-phosphogluconolactonase</fullName>
        <shortName evidence="7">6PGL</shortName>
        <ecNumber evidence="5 7">3.1.1.31</ecNumber>
    </recommendedName>
</protein>
<dbReference type="InterPro" id="IPR039104">
    <property type="entry name" value="6PGL"/>
</dbReference>
<reference evidence="9" key="1">
    <citation type="submission" date="2019-09" db="EMBL/GenBank/DDBJ databases">
        <title>Characterisation of the sponge microbiome using genome-centric metagenomics.</title>
        <authorList>
            <person name="Engelberts J.P."/>
            <person name="Robbins S.J."/>
            <person name="De Goeij J.M."/>
            <person name="Aranda M."/>
            <person name="Bell S.C."/>
            <person name="Webster N.S."/>
        </authorList>
    </citation>
    <scope>NUCLEOTIDE SEQUENCE</scope>
    <source>
        <strain evidence="9">SB0676_bin_10</strain>
    </source>
</reference>
<dbReference type="GO" id="GO:0017057">
    <property type="term" value="F:6-phosphogluconolactonase activity"/>
    <property type="evidence" value="ECO:0007669"/>
    <property type="project" value="UniProtKB-UniRule"/>
</dbReference>
<evidence type="ECO:0000256" key="4">
    <source>
        <dbReference type="ARBA" id="ARBA00010662"/>
    </source>
</evidence>
<keyword evidence="7 9" id="KW-0378">Hydrolase</keyword>
<comment type="catalytic activity">
    <reaction evidence="1 7">
        <text>6-phospho-D-glucono-1,5-lactone + H2O = 6-phospho-D-gluconate + H(+)</text>
        <dbReference type="Rhea" id="RHEA:12556"/>
        <dbReference type="ChEBI" id="CHEBI:15377"/>
        <dbReference type="ChEBI" id="CHEBI:15378"/>
        <dbReference type="ChEBI" id="CHEBI:57955"/>
        <dbReference type="ChEBI" id="CHEBI:58759"/>
        <dbReference type="EC" id="3.1.1.31"/>
    </reaction>
</comment>
<organism evidence="9">
    <name type="scientific">Synechococcus sp. SB0676_bin_10</name>
    <dbReference type="NCBI Taxonomy" id="2604869"/>
    <lineage>
        <taxon>Bacteria</taxon>
        <taxon>Bacillati</taxon>
        <taxon>Cyanobacteriota</taxon>
        <taxon>Cyanophyceae</taxon>
        <taxon>Synechococcales</taxon>
        <taxon>Synechococcaceae</taxon>
        <taxon>Synechococcus</taxon>
    </lineage>
</organism>
<dbReference type="NCBIfam" id="TIGR01198">
    <property type="entry name" value="pgl"/>
    <property type="match status" value="1"/>
</dbReference>
<name>A0A6B1FAS5_9SYNE</name>
<dbReference type="Gene3D" id="3.40.50.1360">
    <property type="match status" value="1"/>
</dbReference>
<evidence type="ECO:0000256" key="5">
    <source>
        <dbReference type="ARBA" id="ARBA00013198"/>
    </source>
</evidence>
<gene>
    <name evidence="7 9" type="primary">pgl</name>
    <name evidence="9" type="ORF">F4162_03255</name>
</gene>
<dbReference type="EMBL" id="VYDO01000109">
    <property type="protein sequence ID" value="MYG38023.1"/>
    <property type="molecule type" value="Genomic_DNA"/>
</dbReference>
<accession>A0A6B1FAS5</accession>
<dbReference type="GO" id="GO:0005975">
    <property type="term" value="P:carbohydrate metabolic process"/>
    <property type="evidence" value="ECO:0007669"/>
    <property type="project" value="UniProtKB-UniRule"/>
</dbReference>
<dbReference type="CDD" id="cd01400">
    <property type="entry name" value="6PGL"/>
    <property type="match status" value="1"/>
</dbReference>
<evidence type="ECO:0000259" key="8">
    <source>
        <dbReference type="Pfam" id="PF01182"/>
    </source>
</evidence>
<sequence>MTRYRLQSSPDKAALALAAAAAMTAVIRAATTRQPRCVVALAGGSTPEAAYGHLGQEDLPWERVNLVLGDERWVDAQDPASNARMVRRCLLSGSRAHRARLHPVPTHLPSPEAAAQAYGYGDLLQALCPGQPPQLDLALLGLGEDGHTASLFPGTAAVDVKDRWVTVGWGKDLPRVSMTAPLLSAAQQVIILVAGAAKRQALQRLLDPDENPARTPAKLVAPKGEVLVLCDEAALPED</sequence>
<evidence type="ECO:0000256" key="2">
    <source>
        <dbReference type="ARBA" id="ARBA00002681"/>
    </source>
</evidence>
<dbReference type="PANTHER" id="PTHR11054">
    <property type="entry name" value="6-PHOSPHOGLUCONOLACTONASE"/>
    <property type="match status" value="1"/>
</dbReference>
<comment type="similarity">
    <text evidence="4 7">Belongs to the glucosamine/galactosamine-6-phosphate isomerase family. 6-phosphogluconolactonase subfamily.</text>
</comment>
<dbReference type="PANTHER" id="PTHR11054:SF0">
    <property type="entry name" value="6-PHOSPHOGLUCONOLACTONASE"/>
    <property type="match status" value="1"/>
</dbReference>